<keyword evidence="4" id="KW-1185">Reference proteome</keyword>
<evidence type="ECO:0000256" key="1">
    <source>
        <dbReference type="SAM" id="MobiDB-lite"/>
    </source>
</evidence>
<proteinExistence type="predicted"/>
<reference evidence="3 4" key="1">
    <citation type="submission" date="2021-02" db="EMBL/GenBank/DDBJ databases">
        <title>Plant Genome Project.</title>
        <authorList>
            <person name="Zhang R.-G."/>
        </authorList>
    </citation>
    <scope>NUCLEOTIDE SEQUENCE [LARGE SCALE GENOMIC DNA]</scope>
    <source>
        <tissue evidence="3">Leaves</tissue>
    </source>
</reference>
<feature type="compositionally biased region" description="Polar residues" evidence="1">
    <location>
        <begin position="297"/>
        <end position="306"/>
    </location>
</feature>
<evidence type="ECO:0000313" key="3">
    <source>
        <dbReference type="EMBL" id="KAH7550588.1"/>
    </source>
</evidence>
<sequence length="361" mass="40252">MLKFSRTAKCSAHRFLLFHNKSGLGEVNNVVCRSNIRWRGRSYAASVPSDSLESQRKRKRVSKDERRALIESYVNKYRKEHDGKFPTLKDAKKNVGGCFYVIRTIIQELEYKSKISSSDRETETLSAARTEKNKVTVDVGTLNGLHTVATNDVKIGDASEKHLGDEGAIASSVAGNTLSEDFENLAAPSGQSDLFATQSDLLTGNGENVSHSCLEKADDEKLEEAQGRHIDFESRAFREEIEENVHKCHENANGKKKKAEDPPSKFIETESHLLKGKTEKVSHPRFDNADEKKDQSTSEASLNSGGPKQEAKQHKSSPAPQENAPDISRKQTDDAELPKKSTLWGNLKSFADGFIKMWRKS</sequence>
<evidence type="ECO:0000313" key="4">
    <source>
        <dbReference type="Proteomes" id="UP000827721"/>
    </source>
</evidence>
<protein>
    <recommendedName>
        <fullName evidence="2">AT3G52170-like helix-turn-helix domain-containing protein</fullName>
    </recommendedName>
</protein>
<name>A0ABQ8H9I1_9ROSI</name>
<dbReference type="PANTHER" id="PTHR34568:SF4">
    <property type="entry name" value="OS02G0638000 PROTEIN"/>
    <property type="match status" value="1"/>
</dbReference>
<gene>
    <name evidence="3" type="ORF">JRO89_XS13G0226200</name>
</gene>
<accession>A0ABQ8H9I1</accession>
<feature type="compositionally biased region" description="Basic and acidic residues" evidence="1">
    <location>
        <begin position="248"/>
        <end position="296"/>
    </location>
</feature>
<dbReference type="Pfam" id="PF25896">
    <property type="entry name" value="HTH_AT3G52170"/>
    <property type="match status" value="1"/>
</dbReference>
<dbReference type="InterPro" id="IPR058941">
    <property type="entry name" value="HTH_AT3G52170-like"/>
</dbReference>
<evidence type="ECO:0000259" key="2">
    <source>
        <dbReference type="Pfam" id="PF25896"/>
    </source>
</evidence>
<dbReference type="Proteomes" id="UP000827721">
    <property type="component" value="Unassembled WGS sequence"/>
</dbReference>
<comment type="caution">
    <text evidence="3">The sequence shown here is derived from an EMBL/GenBank/DDBJ whole genome shotgun (WGS) entry which is preliminary data.</text>
</comment>
<dbReference type="PANTHER" id="PTHR34568">
    <property type="entry name" value="RRM DOMAIN-CONTAINING PROTEIN"/>
    <property type="match status" value="1"/>
</dbReference>
<organism evidence="3 4">
    <name type="scientific">Xanthoceras sorbifolium</name>
    <dbReference type="NCBI Taxonomy" id="99658"/>
    <lineage>
        <taxon>Eukaryota</taxon>
        <taxon>Viridiplantae</taxon>
        <taxon>Streptophyta</taxon>
        <taxon>Embryophyta</taxon>
        <taxon>Tracheophyta</taxon>
        <taxon>Spermatophyta</taxon>
        <taxon>Magnoliopsida</taxon>
        <taxon>eudicotyledons</taxon>
        <taxon>Gunneridae</taxon>
        <taxon>Pentapetalae</taxon>
        <taxon>rosids</taxon>
        <taxon>malvids</taxon>
        <taxon>Sapindales</taxon>
        <taxon>Sapindaceae</taxon>
        <taxon>Xanthoceroideae</taxon>
        <taxon>Xanthoceras</taxon>
    </lineage>
</organism>
<feature type="region of interest" description="Disordered" evidence="1">
    <location>
        <begin position="248"/>
        <end position="342"/>
    </location>
</feature>
<dbReference type="EMBL" id="JAFEMO010000013">
    <property type="protein sequence ID" value="KAH7550588.1"/>
    <property type="molecule type" value="Genomic_DNA"/>
</dbReference>
<feature type="domain" description="AT3G52170-like helix-turn-helix" evidence="2">
    <location>
        <begin position="62"/>
        <end position="111"/>
    </location>
</feature>
<feature type="compositionally biased region" description="Basic and acidic residues" evidence="1">
    <location>
        <begin position="327"/>
        <end position="339"/>
    </location>
</feature>
<dbReference type="InterPro" id="IPR058942">
    <property type="entry name" value="AT3G52170-like"/>
</dbReference>